<evidence type="ECO:0008006" key="3">
    <source>
        <dbReference type="Google" id="ProtNLM"/>
    </source>
</evidence>
<protein>
    <recommendedName>
        <fullName evidence="3">Peptidase M4</fullName>
    </recommendedName>
</protein>
<gene>
    <name evidence="1" type="ORF">KNW02_13330</name>
</gene>
<proteinExistence type="predicted"/>
<dbReference type="CDD" id="cd09598">
    <property type="entry name" value="M4_like"/>
    <property type="match status" value="1"/>
</dbReference>
<dbReference type="RefSeq" id="WP_216033771.1">
    <property type="nucleotide sequence ID" value="NZ_JAHKNG010000024.1"/>
</dbReference>
<evidence type="ECO:0000313" key="2">
    <source>
        <dbReference type="Proteomes" id="UP001166191"/>
    </source>
</evidence>
<reference evidence="1" key="1">
    <citation type="submission" date="2021-06" db="EMBL/GenBank/DDBJ databases">
        <title>Paracoccus bacterium XHP0099 sp. nov., isolated from the surface waters of the Yellow Sea.</title>
        <authorList>
            <person name="Xue H."/>
            <person name="Zhang D."/>
        </authorList>
    </citation>
    <scope>NUCLEOTIDE SEQUENCE</scope>
    <source>
        <strain evidence="1">XHP0099</strain>
    </source>
</reference>
<evidence type="ECO:0000313" key="1">
    <source>
        <dbReference type="EMBL" id="MBU3031099.1"/>
    </source>
</evidence>
<keyword evidence="2" id="KW-1185">Reference proteome</keyword>
<comment type="caution">
    <text evidence="1">The sequence shown here is derived from an EMBL/GenBank/DDBJ whole genome shotgun (WGS) entry which is preliminary data.</text>
</comment>
<sequence length="604" mass="66515">MAGLPRCIIPDSIGREAGVASRCYPLKGNQPARLRRGDVFTVDTSIRLCDGALSNLSIPYEPLLPGPAGTLFEVDATDCVTSVSRGRPDLDRRGPDDFAFDQGQNETHCRNVYFTAMATYESFRRALGRPVAWAFWREGSYPPLRLMPFAQQALNAYYDRSEAAIGFGYSPAGGDSDLADRRLIRFTALSSDIVAHEVTHALIDGLRPDYDMPVHPDVFAFHEALADVVALLSRFERPGYLAYLLRESGMTFLQGRSLISLAPELGRLVRESGLRSLDVDWTSAGTDQPGKDLPRYADAPDAPHARGGLLSSAVFEAFLGALDRRIGPLIQLAAPTGSSVGRYLLEQVQEIAARTAEHFLAICVRALDYCPPAAILFSDYLRAMITADRLLAPRDRHGYREQLIDAFRRRGIYPEGIDVVSEGELAWKPPEVPVYPIPGLALSELRYDISPILPLSAAEIRRQARALALAIDADPRLARELGLRDPGLAGPGMQFSAPEITSVRPTLRVGPEGFIDFSIIAEVTQNCDIRIDDQSVVRHRGGATLILDPRGTPALIVRQRIDNTARLTAETEYVRKAIAERRMMVEDGRYVPDRAQRRGLCAGH</sequence>
<name>A0ABS6AKS8_9RHOB</name>
<organism evidence="1 2">
    <name type="scientific">Paracoccus marinaquae</name>
    <dbReference type="NCBI Taxonomy" id="2841926"/>
    <lineage>
        <taxon>Bacteria</taxon>
        <taxon>Pseudomonadati</taxon>
        <taxon>Pseudomonadota</taxon>
        <taxon>Alphaproteobacteria</taxon>
        <taxon>Rhodobacterales</taxon>
        <taxon>Paracoccaceae</taxon>
        <taxon>Paracoccus</taxon>
    </lineage>
</organism>
<accession>A0ABS6AKS8</accession>
<dbReference type="Proteomes" id="UP001166191">
    <property type="component" value="Unassembled WGS sequence"/>
</dbReference>
<dbReference type="EMBL" id="JAHKNG010000024">
    <property type="protein sequence ID" value="MBU3031099.1"/>
    <property type="molecule type" value="Genomic_DNA"/>
</dbReference>